<dbReference type="RefSeq" id="WP_182584310.1">
    <property type="nucleotide sequence ID" value="NZ_JABVCQ010000023.1"/>
</dbReference>
<dbReference type="Proteomes" id="UP000548632">
    <property type="component" value="Unassembled WGS sequence"/>
</dbReference>
<gene>
    <name evidence="1" type="ORF">HUK38_10645</name>
</gene>
<evidence type="ECO:0000313" key="1">
    <source>
        <dbReference type="EMBL" id="MBB1126683.1"/>
    </source>
</evidence>
<evidence type="ECO:0000313" key="2">
    <source>
        <dbReference type="Proteomes" id="UP000548632"/>
    </source>
</evidence>
<keyword evidence="2" id="KW-1185">Reference proteome</keyword>
<comment type="caution">
    <text evidence="1">The sequence shown here is derived from an EMBL/GenBank/DDBJ whole genome shotgun (WGS) entry which is preliminary data.</text>
</comment>
<protein>
    <submittedName>
        <fullName evidence="1">CRISPR-associated protein</fullName>
    </submittedName>
</protein>
<dbReference type="AlphaFoldDB" id="A0A839HCM6"/>
<reference evidence="1 2" key="1">
    <citation type="journal article" date="2020" name="Arch. Microbiol.">
        <title>The genome sequence of the giant phototrophic gammaproteobacterium Thiospirillum jenense gives insight into its physiological properties and phylogenetic relationships.</title>
        <authorList>
            <person name="Imhoff J.F."/>
            <person name="Meyer T.E."/>
            <person name="Kyndt J.A."/>
        </authorList>
    </citation>
    <scope>NUCLEOTIDE SEQUENCE [LARGE SCALE GENOMIC DNA]</scope>
    <source>
        <strain evidence="1 2">DSM 216</strain>
    </source>
</reference>
<dbReference type="InterPro" id="IPR013389">
    <property type="entry name" value="CRISPR-assoc_prot_Cas8b"/>
</dbReference>
<accession>A0A839HCM6</accession>
<dbReference type="EMBL" id="JABVCQ010000023">
    <property type="protein sequence ID" value="MBB1126683.1"/>
    <property type="molecule type" value="Genomic_DNA"/>
</dbReference>
<name>A0A839HCM6_9GAMM</name>
<proteinExistence type="predicted"/>
<dbReference type="Pfam" id="PF09484">
    <property type="entry name" value="Cas_TM1802"/>
    <property type="match status" value="1"/>
</dbReference>
<sequence length="660" mass="73450">MLAEMRELALLELNARCNQTGLSLGVIRKQHGEYLTPLLVEDSEKIAIVYLLQAVSEQPGVVKLWSEEITPIKAPKLPFVMSRVAAFGPIMKRTFQNGEPGPTLNTQALTAKSFAERGQQNTQWAAYFREMHNTLFCSQTLVFADQSYSIGAGQIDPHILAAALRLIPEKKTVFLAVLDSTGRWPGECSEYHAYLSQTLANKYITSSAQAYNHANCPLCGATNITLYPNLRGTGINFSNMDRVGAFPNLEIKQAWKSYGLCLDCADLLYVFKNHLLTQQFTGFVAGDRALLLPSLLGNPAGRRHFLIDWQKYINAINDAGNKIGSHENDLLDFVRDRDDAQVVVHILWATFGQVIDDVRGVVTDILPSRLRELTRHNQQANKWQHPLAPRYPLEDATFDLNLTLLLVLLKRPGGKRAAKANESSQLFAIKRQLVEAIYHGVPLGTATAGLWRELLITARWRLDDIADSGNFGGLLYEGYSEKGGKKTYYWTLAGWMKHLARLFYYLDSIGVLPMAELNAEPLQFEPSLAALKPYFQSGSGLNTREKAFTFLLGILYGKVLQVQAARGVNVASNALAWLKRLNLDGRDLPELYCKIREKLLNYGVEANADVRSIVQDLGRLGGQSIGDTIGLDQTVTCYFLLLGQSITVDVLPAKSKTIEE</sequence>
<organism evidence="1 2">
    <name type="scientific">Thiospirillum jenense</name>
    <dbReference type="NCBI Taxonomy" id="1653858"/>
    <lineage>
        <taxon>Bacteria</taxon>
        <taxon>Pseudomonadati</taxon>
        <taxon>Pseudomonadota</taxon>
        <taxon>Gammaproteobacteria</taxon>
        <taxon>Chromatiales</taxon>
        <taxon>Chromatiaceae</taxon>
        <taxon>Thiospirillum</taxon>
    </lineage>
</organism>